<dbReference type="InterPro" id="IPR002934">
    <property type="entry name" value="Polymerase_NTP_transf_dom"/>
</dbReference>
<dbReference type="Proteomes" id="UP000198405">
    <property type="component" value="Unassembled WGS sequence"/>
</dbReference>
<dbReference type="EMBL" id="FZOB01000001">
    <property type="protein sequence ID" value="SNR60519.1"/>
    <property type="molecule type" value="Genomic_DNA"/>
</dbReference>
<feature type="domain" description="Polymerase nucleotidyl transferase" evidence="1">
    <location>
        <begin position="9"/>
        <end position="47"/>
    </location>
</feature>
<organism evidence="2 3">
    <name type="scientific">Desulfurobacterium atlanticum</name>
    <dbReference type="NCBI Taxonomy" id="240169"/>
    <lineage>
        <taxon>Bacteria</taxon>
        <taxon>Pseudomonadati</taxon>
        <taxon>Aquificota</taxon>
        <taxon>Aquificia</taxon>
        <taxon>Desulfurobacteriales</taxon>
        <taxon>Desulfurobacteriaceae</taxon>
        <taxon>Desulfurobacterium</taxon>
    </lineage>
</organism>
<dbReference type="CDD" id="cd05403">
    <property type="entry name" value="NT_KNTase_like"/>
    <property type="match status" value="1"/>
</dbReference>
<name>A0A238XR95_9BACT</name>
<dbReference type="GO" id="GO:0016779">
    <property type="term" value="F:nucleotidyltransferase activity"/>
    <property type="evidence" value="ECO:0007669"/>
    <property type="project" value="InterPro"/>
</dbReference>
<accession>A0A238XR95</accession>
<proteinExistence type="predicted"/>
<dbReference type="AlphaFoldDB" id="A0A238XR95"/>
<dbReference type="Gene3D" id="3.30.460.10">
    <property type="entry name" value="Beta Polymerase, domain 2"/>
    <property type="match status" value="1"/>
</dbReference>
<evidence type="ECO:0000313" key="3">
    <source>
        <dbReference type="Proteomes" id="UP000198405"/>
    </source>
</evidence>
<keyword evidence="3" id="KW-1185">Reference proteome</keyword>
<reference evidence="3" key="1">
    <citation type="submission" date="2017-06" db="EMBL/GenBank/DDBJ databases">
        <authorList>
            <person name="Varghese N."/>
            <person name="Submissions S."/>
        </authorList>
    </citation>
    <scope>NUCLEOTIDE SEQUENCE [LARGE SCALE GENOMIC DNA]</scope>
    <source>
        <strain evidence="3">DSM 15668</strain>
    </source>
</reference>
<evidence type="ECO:0000259" key="1">
    <source>
        <dbReference type="Pfam" id="PF01909"/>
    </source>
</evidence>
<dbReference type="InterPro" id="IPR043519">
    <property type="entry name" value="NT_sf"/>
</dbReference>
<protein>
    <recommendedName>
        <fullName evidence="1">Polymerase nucleotidyl transferase domain-containing protein</fullName>
    </recommendedName>
</protein>
<dbReference type="RefSeq" id="WP_219350050.1">
    <property type="nucleotide sequence ID" value="NZ_FZOB01000001.1"/>
</dbReference>
<gene>
    <name evidence="2" type="ORF">SAMN06265340_101135</name>
</gene>
<dbReference type="SUPFAM" id="SSF81301">
    <property type="entry name" value="Nucleotidyltransferase"/>
    <property type="match status" value="1"/>
</dbReference>
<dbReference type="Pfam" id="PF01909">
    <property type="entry name" value="NTP_transf_2"/>
    <property type="match status" value="1"/>
</dbReference>
<evidence type="ECO:0000313" key="2">
    <source>
        <dbReference type="EMBL" id="SNR60519.1"/>
    </source>
</evidence>
<sequence>MKEEILMKLKGLKKKLREVYGIEEIAVFGSVARGECTENSDVDIVILKMKKKMVLKLLVPEIS</sequence>